<keyword evidence="3" id="KW-0804">Transcription</keyword>
<dbReference type="KEGG" id="proo:MJB10_20250"/>
<dbReference type="AlphaFoldDB" id="A0AA96LLX4"/>
<name>A0AA96LLX4_9BACL</name>
<keyword evidence="1" id="KW-0805">Transcription regulation</keyword>
<keyword evidence="6" id="KW-1185">Reference proteome</keyword>
<dbReference type="InterPro" id="IPR020449">
    <property type="entry name" value="Tscrpt_reg_AraC-type_HTH"/>
</dbReference>
<evidence type="ECO:0000256" key="1">
    <source>
        <dbReference type="ARBA" id="ARBA00023015"/>
    </source>
</evidence>
<evidence type="ECO:0000256" key="2">
    <source>
        <dbReference type="ARBA" id="ARBA00023125"/>
    </source>
</evidence>
<evidence type="ECO:0000259" key="4">
    <source>
        <dbReference type="PROSITE" id="PS01124"/>
    </source>
</evidence>
<keyword evidence="2" id="KW-0238">DNA-binding</keyword>
<organism evidence="5 6">
    <name type="scientific">Paenibacillus roseopurpureus</name>
    <dbReference type="NCBI Taxonomy" id="2918901"/>
    <lineage>
        <taxon>Bacteria</taxon>
        <taxon>Bacillati</taxon>
        <taxon>Bacillota</taxon>
        <taxon>Bacilli</taxon>
        <taxon>Bacillales</taxon>
        <taxon>Paenibacillaceae</taxon>
        <taxon>Paenibacillus</taxon>
    </lineage>
</organism>
<dbReference type="SUPFAM" id="SSF46689">
    <property type="entry name" value="Homeodomain-like"/>
    <property type="match status" value="1"/>
</dbReference>
<reference evidence="5" key="1">
    <citation type="submission" date="2022-02" db="EMBL/GenBank/DDBJ databases">
        <title>Paenibacillus sp. MBLB1832 Whole Genome Shotgun Sequencing.</title>
        <authorList>
            <person name="Hwang C.Y."/>
            <person name="Cho E.-S."/>
            <person name="Seo M.-J."/>
        </authorList>
    </citation>
    <scope>NUCLEOTIDE SEQUENCE</scope>
    <source>
        <strain evidence="5">MBLB1832</strain>
    </source>
</reference>
<evidence type="ECO:0000313" key="5">
    <source>
        <dbReference type="EMBL" id="WNR43418.1"/>
    </source>
</evidence>
<dbReference type="Proteomes" id="UP001304650">
    <property type="component" value="Chromosome"/>
</dbReference>
<dbReference type="PANTHER" id="PTHR43280:SF28">
    <property type="entry name" value="HTH-TYPE TRANSCRIPTIONAL ACTIVATOR RHAS"/>
    <property type="match status" value="1"/>
</dbReference>
<gene>
    <name evidence="5" type="ORF">MJB10_20250</name>
</gene>
<evidence type="ECO:0000313" key="6">
    <source>
        <dbReference type="Proteomes" id="UP001304650"/>
    </source>
</evidence>
<dbReference type="PRINTS" id="PR00032">
    <property type="entry name" value="HTHARAC"/>
</dbReference>
<protein>
    <submittedName>
        <fullName evidence="5">AraC family transcriptional regulator</fullName>
    </submittedName>
</protein>
<dbReference type="InterPro" id="IPR018060">
    <property type="entry name" value="HTH_AraC"/>
</dbReference>
<accession>A0AA96LLX4</accession>
<dbReference type="SMART" id="SM00342">
    <property type="entry name" value="HTH_ARAC"/>
    <property type="match status" value="1"/>
</dbReference>
<dbReference type="GO" id="GO:0003700">
    <property type="term" value="F:DNA-binding transcription factor activity"/>
    <property type="evidence" value="ECO:0007669"/>
    <property type="project" value="InterPro"/>
</dbReference>
<dbReference type="InterPro" id="IPR009057">
    <property type="entry name" value="Homeodomain-like_sf"/>
</dbReference>
<sequence length="138" mass="15976">MTHVETMDEINAQFIDVFQKLQKKLDEKRSSKHVDLIKKMNDIIDRDYANQNLSLNSIADELAMSSIYISRLYKQHTMVAITDVIQDVRMRKSKSLLLSTSLSVAEIAEKTGFTNDSYFYRLFKKYNGITPNDFPQTA</sequence>
<dbReference type="InterPro" id="IPR018062">
    <property type="entry name" value="HTH_AraC-typ_CS"/>
</dbReference>
<dbReference type="RefSeq" id="WP_314797649.1">
    <property type="nucleotide sequence ID" value="NZ_CP130319.1"/>
</dbReference>
<dbReference type="PROSITE" id="PS01124">
    <property type="entry name" value="HTH_ARAC_FAMILY_2"/>
    <property type="match status" value="1"/>
</dbReference>
<proteinExistence type="predicted"/>
<evidence type="ECO:0000256" key="3">
    <source>
        <dbReference type="ARBA" id="ARBA00023163"/>
    </source>
</evidence>
<dbReference type="Pfam" id="PF12833">
    <property type="entry name" value="HTH_18"/>
    <property type="match status" value="1"/>
</dbReference>
<dbReference type="Gene3D" id="1.10.10.60">
    <property type="entry name" value="Homeodomain-like"/>
    <property type="match status" value="2"/>
</dbReference>
<dbReference type="GO" id="GO:0043565">
    <property type="term" value="F:sequence-specific DNA binding"/>
    <property type="evidence" value="ECO:0007669"/>
    <property type="project" value="InterPro"/>
</dbReference>
<dbReference type="EMBL" id="CP130319">
    <property type="protein sequence ID" value="WNR43418.1"/>
    <property type="molecule type" value="Genomic_DNA"/>
</dbReference>
<dbReference type="PANTHER" id="PTHR43280">
    <property type="entry name" value="ARAC-FAMILY TRANSCRIPTIONAL REGULATOR"/>
    <property type="match status" value="1"/>
</dbReference>
<dbReference type="PROSITE" id="PS00041">
    <property type="entry name" value="HTH_ARAC_FAMILY_1"/>
    <property type="match status" value="1"/>
</dbReference>
<feature type="domain" description="HTH araC/xylS-type" evidence="4">
    <location>
        <begin position="38"/>
        <end position="137"/>
    </location>
</feature>